<feature type="transmembrane region" description="Helical" evidence="7">
    <location>
        <begin position="282"/>
        <end position="300"/>
    </location>
</feature>
<proteinExistence type="predicted"/>
<gene>
    <name evidence="9" type="ORF">ACFFIT_01930</name>
</gene>
<keyword evidence="10" id="KW-1185">Reference proteome</keyword>
<keyword evidence="4 7" id="KW-0812">Transmembrane</keyword>
<evidence type="ECO:0000256" key="5">
    <source>
        <dbReference type="ARBA" id="ARBA00022989"/>
    </source>
</evidence>
<keyword evidence="2" id="KW-0813">Transport</keyword>
<dbReference type="RefSeq" id="WP_385875878.1">
    <property type="nucleotide sequence ID" value="NZ_JBHLXE010000016.1"/>
</dbReference>
<organism evidence="9 10">
    <name type="scientific">Thorsellia kenyensis</name>
    <dbReference type="NCBI Taxonomy" id="1549888"/>
    <lineage>
        <taxon>Bacteria</taxon>
        <taxon>Pseudomonadati</taxon>
        <taxon>Pseudomonadota</taxon>
        <taxon>Gammaproteobacteria</taxon>
        <taxon>Enterobacterales</taxon>
        <taxon>Thorselliaceae</taxon>
        <taxon>Thorsellia</taxon>
    </lineage>
</organism>
<dbReference type="InterPro" id="IPR036259">
    <property type="entry name" value="MFS_trans_sf"/>
</dbReference>
<feature type="transmembrane region" description="Helical" evidence="7">
    <location>
        <begin position="9"/>
        <end position="29"/>
    </location>
</feature>
<keyword evidence="6 7" id="KW-0472">Membrane</keyword>
<dbReference type="Gene3D" id="1.20.1250.20">
    <property type="entry name" value="MFS general substrate transporter like domains"/>
    <property type="match status" value="2"/>
</dbReference>
<evidence type="ECO:0000313" key="10">
    <source>
        <dbReference type="Proteomes" id="UP001589758"/>
    </source>
</evidence>
<dbReference type="InterPro" id="IPR020846">
    <property type="entry name" value="MFS_dom"/>
</dbReference>
<evidence type="ECO:0000256" key="2">
    <source>
        <dbReference type="ARBA" id="ARBA00022448"/>
    </source>
</evidence>
<evidence type="ECO:0000313" key="9">
    <source>
        <dbReference type="EMBL" id="MFC0178863.1"/>
    </source>
</evidence>
<dbReference type="Pfam" id="PF03825">
    <property type="entry name" value="Nuc_H_symport"/>
    <property type="match status" value="1"/>
</dbReference>
<evidence type="ECO:0000256" key="7">
    <source>
        <dbReference type="SAM" id="Phobius"/>
    </source>
</evidence>
<comment type="subcellular location">
    <subcellularLocation>
        <location evidence="1">Cell membrane</location>
        <topology evidence="1">Multi-pass membrane protein</topology>
    </subcellularLocation>
</comment>
<dbReference type="NCBIfam" id="TIGR00889">
    <property type="entry name" value="2A0110"/>
    <property type="match status" value="1"/>
</dbReference>
<reference evidence="9 10" key="1">
    <citation type="submission" date="2024-09" db="EMBL/GenBank/DDBJ databases">
        <authorList>
            <person name="Sun Q."/>
            <person name="Mori K."/>
        </authorList>
    </citation>
    <scope>NUCLEOTIDE SEQUENCE [LARGE SCALE GENOMIC DNA]</scope>
    <source>
        <strain evidence="9 10">CCM 8545</strain>
    </source>
</reference>
<keyword evidence="5 7" id="KW-1133">Transmembrane helix</keyword>
<keyword evidence="3" id="KW-1003">Cell membrane</keyword>
<feature type="transmembrane region" description="Helical" evidence="7">
    <location>
        <begin position="348"/>
        <end position="369"/>
    </location>
</feature>
<dbReference type="EMBL" id="JBHLXE010000016">
    <property type="protein sequence ID" value="MFC0178863.1"/>
    <property type="molecule type" value="Genomic_DNA"/>
</dbReference>
<feature type="transmembrane region" description="Helical" evidence="7">
    <location>
        <begin position="71"/>
        <end position="89"/>
    </location>
</feature>
<feature type="transmembrane region" description="Helical" evidence="7">
    <location>
        <begin position="210"/>
        <end position="230"/>
    </location>
</feature>
<dbReference type="PROSITE" id="PS50850">
    <property type="entry name" value="MFS"/>
    <property type="match status" value="1"/>
</dbReference>
<feature type="transmembrane region" description="Helical" evidence="7">
    <location>
        <begin position="250"/>
        <end position="275"/>
    </location>
</feature>
<comment type="caution">
    <text evidence="9">The sequence shown here is derived from an EMBL/GenBank/DDBJ whole genome shotgun (WGS) entry which is preliminary data.</text>
</comment>
<evidence type="ECO:0000259" key="8">
    <source>
        <dbReference type="PROSITE" id="PS50850"/>
    </source>
</evidence>
<sequence>MNIKLKLKVILFLQFFVWGSWLISLGGYMSATLNFNGLQIGAVYGSLGLSSLLMPSLLGIVADKWIPANRLYIFCQLFGAIMLALAATATTPGAMFLFILLHCLAFMPTIAMSNAISYFALEKEGYDVLSTFPKIRIWGTIGFIFAMWTISFLKLELSHKQLLISSGAAVLLSIVALILPKIPVEKAQINKGLASLLGLDAFKLLKQPKLAVFFIFTIFLGAILQININFSSAFIQDFKQYPEYSESFVVLYPSFLLSLSQIAEVFFILCVPFFMRKFGIKYVMLISMLAWGLRFGLFAIGDPSVIGSLLLVLSMVIYGCAFDFYNISGGLFIEKSVPSNIRNRAQGLFLTMSGGIGAYMGAISSGLVVDLFTNTDNIKDWQAIWLTFAAYSVLLALIFFFVFKESSSEESSLNKQAKTA</sequence>
<dbReference type="PANTHER" id="PTHR23522">
    <property type="entry name" value="BLL5896 PROTEIN"/>
    <property type="match status" value="1"/>
</dbReference>
<evidence type="ECO:0000256" key="1">
    <source>
        <dbReference type="ARBA" id="ARBA00004651"/>
    </source>
</evidence>
<evidence type="ECO:0000256" key="6">
    <source>
        <dbReference type="ARBA" id="ARBA00023136"/>
    </source>
</evidence>
<feature type="domain" description="Major facilitator superfamily (MFS) profile" evidence="8">
    <location>
        <begin position="210"/>
        <end position="420"/>
    </location>
</feature>
<name>A0ABV6C7C0_9GAMM</name>
<accession>A0ABV6C7C0</accession>
<dbReference type="Proteomes" id="UP001589758">
    <property type="component" value="Unassembled WGS sequence"/>
</dbReference>
<feature type="transmembrane region" description="Helical" evidence="7">
    <location>
        <begin position="381"/>
        <end position="403"/>
    </location>
</feature>
<feature type="transmembrane region" description="Helical" evidence="7">
    <location>
        <begin position="306"/>
        <end position="327"/>
    </location>
</feature>
<evidence type="ECO:0000256" key="4">
    <source>
        <dbReference type="ARBA" id="ARBA00022692"/>
    </source>
</evidence>
<feature type="transmembrane region" description="Helical" evidence="7">
    <location>
        <begin position="161"/>
        <end position="179"/>
    </location>
</feature>
<feature type="transmembrane region" description="Helical" evidence="7">
    <location>
        <begin position="41"/>
        <end position="62"/>
    </location>
</feature>
<dbReference type="PANTHER" id="PTHR23522:SF4">
    <property type="entry name" value="NUCLEOSIDE PERMEASE NUPG-RELATED"/>
    <property type="match status" value="1"/>
</dbReference>
<feature type="transmembrane region" description="Helical" evidence="7">
    <location>
        <begin position="137"/>
        <end position="155"/>
    </location>
</feature>
<dbReference type="SUPFAM" id="SSF103473">
    <property type="entry name" value="MFS general substrate transporter"/>
    <property type="match status" value="1"/>
</dbReference>
<protein>
    <submittedName>
        <fullName evidence="9">Nucleoside permease</fullName>
    </submittedName>
</protein>
<evidence type="ECO:0000256" key="3">
    <source>
        <dbReference type="ARBA" id="ARBA00022475"/>
    </source>
</evidence>
<feature type="transmembrane region" description="Helical" evidence="7">
    <location>
        <begin position="95"/>
        <end position="116"/>
    </location>
</feature>
<dbReference type="InterPro" id="IPR004740">
    <property type="entry name" value="Nuc_H_symport"/>
</dbReference>